<keyword evidence="9" id="KW-0969">Cilium</keyword>
<feature type="domain" description="Dynein heavy chain AAA lid" evidence="20">
    <location>
        <begin position="1861"/>
        <end position="1999"/>
    </location>
</feature>
<dbReference type="Gene3D" id="1.20.920.20">
    <property type="match status" value="1"/>
</dbReference>
<feature type="domain" description="Dynein heavy chain region D6 P-loop" evidence="14">
    <location>
        <begin position="1712"/>
        <end position="1824"/>
    </location>
</feature>
<evidence type="ECO:0000256" key="10">
    <source>
        <dbReference type="ARBA" id="ARBA00023175"/>
    </source>
</evidence>
<dbReference type="GO" id="GO:0008569">
    <property type="term" value="F:minus-end-directed microtubule motor activity"/>
    <property type="evidence" value="ECO:0007669"/>
    <property type="project" value="InterPro"/>
</dbReference>
<proteinExistence type="inferred from homology"/>
<keyword evidence="6" id="KW-0067">ATP-binding</keyword>
<feature type="coiled-coil region" evidence="13">
    <location>
        <begin position="1104"/>
        <end position="1159"/>
    </location>
</feature>
<dbReference type="Gene3D" id="3.40.50.300">
    <property type="entry name" value="P-loop containing nucleotide triphosphate hydrolases"/>
    <property type="match status" value="4"/>
</dbReference>
<evidence type="ECO:0000256" key="3">
    <source>
        <dbReference type="ARBA" id="ARBA00022490"/>
    </source>
</evidence>
<dbReference type="GO" id="GO:0051959">
    <property type="term" value="F:dynein light intermediate chain binding"/>
    <property type="evidence" value="ECO:0007669"/>
    <property type="project" value="InterPro"/>
</dbReference>
<dbReference type="FunFam" id="3.40.50.300:FF:001145">
    <property type="entry name" value="Putative dynein heavy chain"/>
    <property type="match status" value="1"/>
</dbReference>
<evidence type="ECO:0000259" key="19">
    <source>
        <dbReference type="Pfam" id="PF17857"/>
    </source>
</evidence>
<evidence type="ECO:0000259" key="16">
    <source>
        <dbReference type="Pfam" id="PF12780"/>
    </source>
</evidence>
<dbReference type="Gene3D" id="3.10.490.20">
    <property type="match status" value="1"/>
</dbReference>
<dbReference type="InterPro" id="IPR027417">
    <property type="entry name" value="P-loop_NTPase"/>
</dbReference>
<dbReference type="Pfam" id="PF17852">
    <property type="entry name" value="Dynein_AAA_lid"/>
    <property type="match status" value="1"/>
</dbReference>
<dbReference type="GO" id="GO:0005930">
    <property type="term" value="C:axoneme"/>
    <property type="evidence" value="ECO:0007669"/>
    <property type="project" value="UniProtKB-SubCell"/>
</dbReference>
<dbReference type="Gene3D" id="1.10.8.720">
    <property type="entry name" value="Region D6 of dynein motor"/>
    <property type="match status" value="1"/>
</dbReference>
<comment type="similarity">
    <text evidence="2">Belongs to the dynein heavy chain family.</text>
</comment>
<keyword evidence="23" id="KW-1185">Reference proteome</keyword>
<dbReference type="Pfam" id="PF12777">
    <property type="entry name" value="MT"/>
    <property type="match status" value="1"/>
</dbReference>
<dbReference type="GO" id="GO:0007018">
    <property type="term" value="P:microtubule-based movement"/>
    <property type="evidence" value="ECO:0007669"/>
    <property type="project" value="InterPro"/>
</dbReference>
<dbReference type="FunFam" id="3.40.50.300:FF:002141">
    <property type="entry name" value="Dynein heavy chain"/>
    <property type="match status" value="1"/>
</dbReference>
<dbReference type="Proteomes" id="UP001168972">
    <property type="component" value="Unassembled WGS sequence"/>
</dbReference>
<dbReference type="Gene3D" id="1.10.8.1220">
    <property type="match status" value="1"/>
</dbReference>
<dbReference type="Pfam" id="PF18198">
    <property type="entry name" value="AAA_lid_11"/>
    <property type="match status" value="1"/>
</dbReference>
<comment type="subcellular location">
    <subcellularLocation>
        <location evidence="1">Cytoplasm</location>
        <location evidence="1">Cytoskeleton</location>
        <location evidence="1">Cilium axoneme</location>
    </subcellularLocation>
</comment>
<accession>A0AA39F447</accession>
<dbReference type="FunFam" id="3.40.50.300:FF:000362">
    <property type="entry name" value="Dynein, axonemal, heavy chain 6"/>
    <property type="match status" value="1"/>
</dbReference>
<dbReference type="InterPro" id="IPR043160">
    <property type="entry name" value="Dynein_C_barrel"/>
</dbReference>
<keyword evidence="3" id="KW-0963">Cytoplasm</keyword>
<dbReference type="FunFam" id="3.10.490.20:FF:000001">
    <property type="entry name" value="dynein heavy chain 7, axonemal"/>
    <property type="match status" value="1"/>
</dbReference>
<evidence type="ECO:0000259" key="14">
    <source>
        <dbReference type="Pfam" id="PF03028"/>
    </source>
</evidence>
<feature type="domain" description="Dynein heavy chain ATP-binding dynein motor region" evidence="17">
    <location>
        <begin position="1247"/>
        <end position="1468"/>
    </location>
</feature>
<dbReference type="Pfam" id="PF03028">
    <property type="entry name" value="Dynein_heavy"/>
    <property type="match status" value="1"/>
</dbReference>
<dbReference type="GO" id="GO:0030286">
    <property type="term" value="C:dynein complex"/>
    <property type="evidence" value="ECO:0007669"/>
    <property type="project" value="UniProtKB-KW"/>
</dbReference>
<organism evidence="22 23">
    <name type="scientific">Microctonus hyperodae</name>
    <name type="common">Parasitoid wasp</name>
    <dbReference type="NCBI Taxonomy" id="165561"/>
    <lineage>
        <taxon>Eukaryota</taxon>
        <taxon>Metazoa</taxon>
        <taxon>Ecdysozoa</taxon>
        <taxon>Arthropoda</taxon>
        <taxon>Hexapoda</taxon>
        <taxon>Insecta</taxon>
        <taxon>Pterygota</taxon>
        <taxon>Neoptera</taxon>
        <taxon>Endopterygota</taxon>
        <taxon>Hymenoptera</taxon>
        <taxon>Apocrita</taxon>
        <taxon>Ichneumonoidea</taxon>
        <taxon>Braconidae</taxon>
        <taxon>Euphorinae</taxon>
        <taxon>Microctonus</taxon>
    </lineage>
</organism>
<comment type="caution">
    <text evidence="22">The sequence shown here is derived from an EMBL/GenBank/DDBJ whole genome shotgun (WGS) entry which is preliminary data.</text>
</comment>
<dbReference type="PANTHER" id="PTHR22878:SF73">
    <property type="entry name" value="DYNEIN AXONEMAL HEAVY CHAIN 1"/>
    <property type="match status" value="1"/>
</dbReference>
<evidence type="ECO:0000256" key="11">
    <source>
        <dbReference type="ARBA" id="ARBA00023212"/>
    </source>
</evidence>
<dbReference type="InterPro" id="IPR041466">
    <property type="entry name" value="Dynein_AAA5_ext"/>
</dbReference>
<dbReference type="Pfam" id="PF18199">
    <property type="entry name" value="Dynein_C"/>
    <property type="match status" value="1"/>
</dbReference>
<dbReference type="InterPro" id="IPR024317">
    <property type="entry name" value="Dynein_heavy_chain_D4_dom"/>
</dbReference>
<evidence type="ECO:0000256" key="2">
    <source>
        <dbReference type="ARBA" id="ARBA00008887"/>
    </source>
</evidence>
<name>A0AA39F447_MICHY</name>
<dbReference type="PANTHER" id="PTHR22878">
    <property type="entry name" value="DYNEIN HEAVY CHAIN 6, AXONEMAL-LIKE-RELATED"/>
    <property type="match status" value="1"/>
</dbReference>
<dbReference type="Gene3D" id="1.20.920.30">
    <property type="match status" value="1"/>
</dbReference>
<evidence type="ECO:0000259" key="21">
    <source>
        <dbReference type="Pfam" id="PF18199"/>
    </source>
</evidence>
<dbReference type="Pfam" id="PF12781">
    <property type="entry name" value="AAA_9"/>
    <property type="match status" value="1"/>
</dbReference>
<dbReference type="Gene3D" id="6.10.140.1060">
    <property type="match status" value="1"/>
</dbReference>
<feature type="coiled-coil region" evidence="13">
    <location>
        <begin position="925"/>
        <end position="952"/>
    </location>
</feature>
<dbReference type="InterPro" id="IPR004273">
    <property type="entry name" value="Dynein_heavy_D6_P-loop"/>
</dbReference>
<dbReference type="FunFam" id="1.20.920.20:FF:000001">
    <property type="entry name" value="dynein heavy chain 2, axonemal"/>
    <property type="match status" value="1"/>
</dbReference>
<evidence type="ECO:0000256" key="9">
    <source>
        <dbReference type="ARBA" id="ARBA00023069"/>
    </source>
</evidence>
<keyword evidence="8 13" id="KW-0175">Coiled coil</keyword>
<feature type="domain" description="Dynein heavy chain coiled coil stalk" evidence="15">
    <location>
        <begin position="875"/>
        <end position="1220"/>
    </location>
</feature>
<evidence type="ECO:0000259" key="18">
    <source>
        <dbReference type="Pfam" id="PF17852"/>
    </source>
</evidence>
<evidence type="ECO:0000259" key="15">
    <source>
        <dbReference type="Pfam" id="PF12777"/>
    </source>
</evidence>
<evidence type="ECO:0000256" key="12">
    <source>
        <dbReference type="ARBA" id="ARBA00023273"/>
    </source>
</evidence>
<dbReference type="Gene3D" id="1.10.472.130">
    <property type="match status" value="1"/>
</dbReference>
<feature type="domain" description="Dynein heavy chain AAA 5 extension" evidence="18">
    <location>
        <begin position="103"/>
        <end position="220"/>
    </location>
</feature>
<evidence type="ECO:0000259" key="20">
    <source>
        <dbReference type="Pfam" id="PF18198"/>
    </source>
</evidence>
<dbReference type="FunFam" id="1.10.8.1220:FF:000001">
    <property type="entry name" value="Dynein axonemal heavy chain 5"/>
    <property type="match status" value="1"/>
</dbReference>
<dbReference type="Gene3D" id="1.20.1270.280">
    <property type="match status" value="1"/>
</dbReference>
<keyword evidence="5" id="KW-0547">Nucleotide-binding</keyword>
<dbReference type="GO" id="GO:0005874">
    <property type="term" value="C:microtubule"/>
    <property type="evidence" value="ECO:0007669"/>
    <property type="project" value="UniProtKB-KW"/>
</dbReference>
<dbReference type="Pfam" id="PF12775">
    <property type="entry name" value="AAA_7"/>
    <property type="match status" value="1"/>
</dbReference>
<feature type="domain" description="Dynein heavy chain AAA module D4" evidence="16">
    <location>
        <begin position="600"/>
        <end position="861"/>
    </location>
</feature>
<dbReference type="EMBL" id="JAQQBR010001833">
    <property type="protein sequence ID" value="KAK0162575.1"/>
    <property type="molecule type" value="Genomic_DNA"/>
</dbReference>
<dbReference type="GO" id="GO:0045505">
    <property type="term" value="F:dynein intermediate chain binding"/>
    <property type="evidence" value="ECO:0007669"/>
    <property type="project" value="InterPro"/>
</dbReference>
<dbReference type="InterPro" id="IPR041589">
    <property type="entry name" value="DNAH3_AAA_lid_1"/>
</dbReference>
<evidence type="ECO:0000313" key="23">
    <source>
        <dbReference type="Proteomes" id="UP001168972"/>
    </source>
</evidence>
<evidence type="ECO:0000256" key="4">
    <source>
        <dbReference type="ARBA" id="ARBA00022701"/>
    </source>
</evidence>
<evidence type="ECO:0000256" key="8">
    <source>
        <dbReference type="ARBA" id="ARBA00023054"/>
    </source>
</evidence>
<keyword evidence="7" id="KW-0243">Dynein</keyword>
<evidence type="ECO:0000259" key="17">
    <source>
        <dbReference type="Pfam" id="PF12781"/>
    </source>
</evidence>
<keyword evidence="12" id="KW-0966">Cell projection</keyword>
<dbReference type="InterPro" id="IPR041228">
    <property type="entry name" value="Dynein_C"/>
</dbReference>
<dbReference type="Pfam" id="PF12780">
    <property type="entry name" value="AAA_8"/>
    <property type="match status" value="1"/>
</dbReference>
<feature type="domain" description="Dynein heavy chain C-terminal" evidence="21">
    <location>
        <begin position="2007"/>
        <end position="2303"/>
    </location>
</feature>
<dbReference type="InterPro" id="IPR041658">
    <property type="entry name" value="AAA_lid_11"/>
</dbReference>
<dbReference type="FunFam" id="1.20.920.30:FF:000005">
    <property type="entry name" value="Dynein, axonemal, heavy chain 2"/>
    <property type="match status" value="1"/>
</dbReference>
<evidence type="ECO:0000256" key="13">
    <source>
        <dbReference type="SAM" id="Coils"/>
    </source>
</evidence>
<dbReference type="Pfam" id="PF17857">
    <property type="entry name" value="AAA_lid_1"/>
    <property type="match status" value="1"/>
</dbReference>
<protein>
    <submittedName>
        <fullName evidence="22">Uncharacterized protein</fullName>
    </submittedName>
</protein>
<reference evidence="22" key="2">
    <citation type="submission" date="2023-03" db="EMBL/GenBank/DDBJ databases">
        <authorList>
            <person name="Inwood S.N."/>
            <person name="Skelly J.G."/>
            <person name="Guhlin J."/>
            <person name="Harrop T.W.R."/>
            <person name="Goldson S.G."/>
            <person name="Dearden P.K."/>
        </authorList>
    </citation>
    <scope>NUCLEOTIDE SEQUENCE</scope>
    <source>
        <strain evidence="22">Lincoln</strain>
        <tissue evidence="22">Whole body</tissue>
    </source>
</reference>
<evidence type="ECO:0000256" key="5">
    <source>
        <dbReference type="ARBA" id="ARBA00022741"/>
    </source>
</evidence>
<dbReference type="SUPFAM" id="SSF52540">
    <property type="entry name" value="P-loop containing nucleoside triphosphate hydrolases"/>
    <property type="match status" value="2"/>
</dbReference>
<feature type="domain" description="Dynein heavy chain 3 AAA+ lid" evidence="19">
    <location>
        <begin position="464"/>
        <end position="550"/>
    </location>
</feature>
<dbReference type="InterPro" id="IPR035706">
    <property type="entry name" value="AAA_9"/>
</dbReference>
<dbReference type="InterPro" id="IPR042219">
    <property type="entry name" value="AAA_lid_11_sf"/>
</dbReference>
<evidence type="ECO:0000313" key="22">
    <source>
        <dbReference type="EMBL" id="KAK0162575.1"/>
    </source>
</evidence>
<dbReference type="InterPro" id="IPR026983">
    <property type="entry name" value="DHC"/>
</dbReference>
<dbReference type="GO" id="GO:0005524">
    <property type="term" value="F:ATP binding"/>
    <property type="evidence" value="ECO:0007669"/>
    <property type="project" value="UniProtKB-KW"/>
</dbReference>
<evidence type="ECO:0000256" key="7">
    <source>
        <dbReference type="ARBA" id="ARBA00023017"/>
    </source>
</evidence>
<evidence type="ECO:0000256" key="6">
    <source>
        <dbReference type="ARBA" id="ARBA00022840"/>
    </source>
</evidence>
<keyword evidence="4" id="KW-0493">Microtubule</keyword>
<keyword evidence="11" id="KW-0206">Cytoskeleton</keyword>
<dbReference type="FunFam" id="1.10.8.720:FF:000001">
    <property type="entry name" value="dynein heavy chain 7, axonemal"/>
    <property type="match status" value="1"/>
</dbReference>
<dbReference type="InterPro" id="IPR024743">
    <property type="entry name" value="Dynein_HC_stalk"/>
</dbReference>
<gene>
    <name evidence="22" type="ORF">PV327_006342</name>
</gene>
<dbReference type="FunFam" id="1.20.1270.280:FF:000001">
    <property type="entry name" value="dynein heavy chain 7, axonemal"/>
    <property type="match status" value="1"/>
</dbReference>
<sequence length="2307" mass="266090">MDSNKLWYIFDGPVDALWIENMNTLLDDNKKLCLTSGEIIKLLPTQTMIFEVADLKVASPATVSRCGMVYLETQILGVESLIDCWINSISKEMAILASEISRLTYQLILPAIEFLRHNLREIIQTVDITMVMAYINLMNFQFAPKIVAQMKKSLSSDVDHKFLLSFIVPWTIFSIVWSFGASCDYDSRSIFSDWIRNIQLEYTFNPIIPPDGLVYDYRLHNGDFINTGDIKLSPEWINWLQDVVPPQITLDMSFSDIEIPTIDSIRNSYFIENLIENKINILCIGPSGSGKSMTISTKLSKNMSKKYICDFIIFSGRTSANKTQDWIDSKLEKRRKHIYGPPLQKKQIFFIDDFNMPIPEVYGAQPPLELIRQFMDFKGWYDRKEIGSFRTIEDVNFLVAMGPLSDGGNTVSSRLLRHFHYLAFPEIADEAKIMIFGTIMKSWLIRTPSSIDFFDAILKATFKVFSTVCQELLPTPDRSHYTFNLRDLARIFQGILMAQPGKIETLNDLLSLWFHENLRVIGDRLINNTDIEWFDNLLWKILNEYFEEISPKEIVKDGAMFYGDFCSNNSQYEKINDHEKMKTVLLQTLEEYNQSTASPMRLVLFQDAINHICRICRILRQPRGNALLLGMGGSGRQSMTKIAAFLEEHEFFQIESHNAYNLNDWHEDIKSIMLKAGVKNYSMVFSISDSQIKEEMWLEDLNNILNSGDVPNIYQPDELEIIFQTMRPIITATGSQMNRNNLFKAYSHKVRNNLHIVLIMSPVGEVFRARVRQFPALVNCCTIDWFHPWSSNALRSVAIQFINDIHDEHIVNDVYNNIIDTCQFMHESTIVASHNFLERLGRQNYVTPSLYLEMLSNYGKLLQRRKSELSDGILRFRMGLDKLNSTEIEVKQMQIKLTNMKPELEKATIATASVINQIQIDTLEAKKTKELAVAQEKEADLLKKQNEIIMNEAEADLNKVQPILIAAEASLKSLNKNDIIEVKAMKRPPAGVRLVIEAICIAKSVEPLKVHGKRPGDKILDYWTPGSQMLADAGHFLNELENFDKSKITEEIINKLKIYIENPAFHPDEIIQVSKACHSLCLWIHAMYNYYFVNLKVAPKMAALKIAESELLNTEIQLQSAINKLHEVENGIRELEQLLTAEENNRQRLEDDKQLCEERMLRAVRLIDGLAEEQIRWKNSVTEIETAHYRSVGDILLSSGAIAYFTPFTDVYRKNLFNSWRELLINKIPHTPKCTPELILGDPVLIREWEMDGLPRDSMSIESAILVANSNRWPLFIDPQSQANKWIKKTENHSGISIVKLTEKDSVKVIENCVRFGRACLIENIGLELDPVLNNILTKTLFSHLGQTSIKIGDNIVPYNNQFRLYITTKLSNPHYAPEVVMKVLIVNFSLTSDGLEDQMLSLVVMQERPDLEETRSTLIISSAQMKKDLKDIEDKILERLNMSTGSTVDDIDLIVSLEASKIKSKEIKLKVTSAETTRINIDSIRELYDPVANRARVLFFCICDLQYIDYMYQYSLEWFIKIFINSMNDADKSSEIPIRVDNINNHFTFSLYTNICCSLFERNKLHFAFLICVRIQMDKNLIDNNEWRHLLSSPIPLQEQINSTIDWLPAQCWRELKSLENLENFKNFTHFFSQHLNEFKTLFDSHEPETCSYPNIENKELNDIQKILILKSLRPDRILNAIQLYVKKYLGGQFVELITTELTLIHKESSPTVPLVFILSTGTDPASDLYKFADKLRMGKKLYTISLGQGQGPRAELMIQQSIELGNWVFFQNCHLAPSWLTKLETIIDNFPDTIHRDFRLWLTSMPTVNFPISILKNSCKITIEPPRGVKANMLRTYINHVTENHEVFITEHSKHGHVKSLLLSLCMFHSILLERRKFGPLGFNIPYEFTDGDLAICISQLYMFIMEYNELPFEVLIYTAGDINYGGRITDDWDRRCLLTILQDYYQLKVIASDYKFDSRGLYHQLPESSTFKDYIEYIENLPVNHDPTLFGLHNNADISYSSIESYACLDTLLILQPKVGGEGTLSFEKSVLNIINDILQAVPESFNFIEIQRKYPVMYEESLNVVLQQEIWRYNELLDIMKLTLNNLLNALKGKIVMSEQLEMMEQSLFNNKIPKIWYNRSYPSLKPLGLWLNDLNKRINFMRDWNKNGIPRSFWISGFYFPQALLTGVLQNFARQHRLAIDTIDFSYRVQKSKSTSTAPVDGCIVYGLYLEGCRWNGDNLAESYPKELYSEMNPIYLLPEKNHKCLSTGLYICPVYKTLERIGTLSTTGHSTNFVFSIEIPTKKPSSHWIKRGVALICALDH</sequence>
<evidence type="ECO:0000256" key="1">
    <source>
        <dbReference type="ARBA" id="ARBA00004430"/>
    </source>
</evidence>
<keyword evidence="10" id="KW-0505">Motor protein</keyword>
<reference evidence="22" key="1">
    <citation type="journal article" date="2023" name="bioRxiv">
        <title>Scaffold-level genome assemblies of two parasitoid biocontrol wasps reveal the parthenogenesis mechanism and an associated novel virus.</title>
        <authorList>
            <person name="Inwood S."/>
            <person name="Skelly J."/>
            <person name="Guhlin J."/>
            <person name="Harrop T."/>
            <person name="Goldson S."/>
            <person name="Dearden P."/>
        </authorList>
    </citation>
    <scope>NUCLEOTIDE SEQUENCE</scope>
    <source>
        <strain evidence="22">Lincoln</strain>
        <tissue evidence="22">Whole body</tissue>
    </source>
</reference>